<dbReference type="AlphaFoldDB" id="A0AAV7J2L8"/>
<evidence type="ECO:0000256" key="1">
    <source>
        <dbReference type="SAM" id="MobiDB-lite"/>
    </source>
</evidence>
<dbReference type="Proteomes" id="UP000826195">
    <property type="component" value="Unassembled WGS sequence"/>
</dbReference>
<dbReference type="EMBL" id="JAHXZJ010000002">
    <property type="protein sequence ID" value="KAH0564075.1"/>
    <property type="molecule type" value="Genomic_DNA"/>
</dbReference>
<evidence type="ECO:0000313" key="2">
    <source>
        <dbReference type="EMBL" id="KAH0564075.1"/>
    </source>
</evidence>
<accession>A0AAV7J2L8</accession>
<feature type="compositionally biased region" description="Basic and acidic residues" evidence="1">
    <location>
        <begin position="1"/>
        <end position="10"/>
    </location>
</feature>
<gene>
    <name evidence="2" type="ORF">KQX54_009032</name>
</gene>
<sequence>MKLRMSEKIKTAQGSYKQKRQPPARRNTFLKIKKEWREKSMQRWDWLPPGELRTVIGPLESCRAALKDELEQSHRLY</sequence>
<protein>
    <submittedName>
        <fullName evidence="2">Uncharacterized protein</fullName>
    </submittedName>
</protein>
<keyword evidence="3" id="KW-1185">Reference proteome</keyword>
<name>A0AAV7J2L8_COTGL</name>
<feature type="region of interest" description="Disordered" evidence="1">
    <location>
        <begin position="1"/>
        <end position="24"/>
    </location>
</feature>
<evidence type="ECO:0000313" key="3">
    <source>
        <dbReference type="Proteomes" id="UP000826195"/>
    </source>
</evidence>
<proteinExistence type="predicted"/>
<organism evidence="2 3">
    <name type="scientific">Cotesia glomerata</name>
    <name type="common">Lepidopteran parasitic wasp</name>
    <name type="synonym">Apanteles glomeratus</name>
    <dbReference type="NCBI Taxonomy" id="32391"/>
    <lineage>
        <taxon>Eukaryota</taxon>
        <taxon>Metazoa</taxon>
        <taxon>Ecdysozoa</taxon>
        <taxon>Arthropoda</taxon>
        <taxon>Hexapoda</taxon>
        <taxon>Insecta</taxon>
        <taxon>Pterygota</taxon>
        <taxon>Neoptera</taxon>
        <taxon>Endopterygota</taxon>
        <taxon>Hymenoptera</taxon>
        <taxon>Apocrita</taxon>
        <taxon>Ichneumonoidea</taxon>
        <taxon>Braconidae</taxon>
        <taxon>Microgastrinae</taxon>
        <taxon>Cotesia</taxon>
    </lineage>
</organism>
<comment type="caution">
    <text evidence="2">The sequence shown here is derived from an EMBL/GenBank/DDBJ whole genome shotgun (WGS) entry which is preliminary data.</text>
</comment>
<reference evidence="2 3" key="1">
    <citation type="journal article" date="2021" name="J. Hered.">
        <title>A chromosome-level genome assembly of the parasitoid wasp, Cotesia glomerata (Hymenoptera: Braconidae).</title>
        <authorList>
            <person name="Pinto B.J."/>
            <person name="Weis J.J."/>
            <person name="Gamble T."/>
            <person name="Ode P.J."/>
            <person name="Paul R."/>
            <person name="Zaspel J.M."/>
        </authorList>
    </citation>
    <scope>NUCLEOTIDE SEQUENCE [LARGE SCALE GENOMIC DNA]</scope>
    <source>
        <strain evidence="2">CgM1</strain>
    </source>
</reference>